<organism evidence="2 3">
    <name type="scientific">Siminovitchia terrae</name>
    <name type="common">Bacillus terrae</name>
    <dbReference type="NCBI Taxonomy" id="1914933"/>
    <lineage>
        <taxon>Bacteria</taxon>
        <taxon>Bacillati</taxon>
        <taxon>Bacillota</taxon>
        <taxon>Bacilli</taxon>
        <taxon>Bacillales</taxon>
        <taxon>Bacillaceae</taxon>
        <taxon>Siminovitchia</taxon>
    </lineage>
</organism>
<name>A0A429X1M1_SIMTE</name>
<proteinExistence type="predicted"/>
<evidence type="ECO:0000313" key="2">
    <source>
        <dbReference type="EMBL" id="RST57371.1"/>
    </source>
</evidence>
<dbReference type="Proteomes" id="UP000287296">
    <property type="component" value="Unassembled WGS sequence"/>
</dbReference>
<comment type="caution">
    <text evidence="2">The sequence shown here is derived from an EMBL/GenBank/DDBJ whole genome shotgun (WGS) entry which is preliminary data.</text>
</comment>
<dbReference type="AlphaFoldDB" id="A0A429X1M1"/>
<dbReference type="RefSeq" id="WP_120118572.1">
    <property type="nucleotide sequence ID" value="NZ_QYTW02000035.1"/>
</dbReference>
<gene>
    <name evidence="2" type="ORF">D5F11_022955</name>
</gene>
<dbReference type="Gene3D" id="2.40.10.390">
    <property type="match status" value="1"/>
</dbReference>
<protein>
    <recommendedName>
        <fullName evidence="1">DUF5348 domain-containing protein</fullName>
    </recommendedName>
</protein>
<accession>A0A429X1M1</accession>
<reference evidence="2 3" key="1">
    <citation type="submission" date="2018-12" db="EMBL/GenBank/DDBJ databases">
        <authorList>
            <person name="Sun L."/>
            <person name="Chen Z."/>
        </authorList>
    </citation>
    <scope>NUCLEOTIDE SEQUENCE [LARGE SCALE GENOMIC DNA]</scope>
    <source>
        <strain evidence="2 3">LMG 29736</strain>
    </source>
</reference>
<dbReference type="OrthoDB" id="1684344at2"/>
<sequence length="141" mass="16468">MSNLGEIVKQYKKIGKEIETLLQDTDEMFDNTNAAILDIEEYQKYLLVYQSQLALEKAHNYMKELSKTTFIEGYLEKKSNGRYAIGGYELSSGSHLDIWVEDDDSQAGGYYLFTRIEHKEDYYAFDKPSLELEGRKARIRR</sequence>
<dbReference type="Pfam" id="PF17295">
    <property type="entry name" value="DUF5348"/>
    <property type="match status" value="1"/>
</dbReference>
<dbReference type="InterPro" id="IPR035255">
    <property type="entry name" value="DUF5348"/>
</dbReference>
<evidence type="ECO:0000313" key="3">
    <source>
        <dbReference type="Proteomes" id="UP000287296"/>
    </source>
</evidence>
<feature type="domain" description="DUF5348" evidence="1">
    <location>
        <begin position="75"/>
        <end position="139"/>
    </location>
</feature>
<dbReference type="EMBL" id="QYTW02000035">
    <property type="protein sequence ID" value="RST57371.1"/>
    <property type="molecule type" value="Genomic_DNA"/>
</dbReference>
<evidence type="ECO:0000259" key="1">
    <source>
        <dbReference type="Pfam" id="PF17295"/>
    </source>
</evidence>